<dbReference type="CDD" id="cd17321">
    <property type="entry name" value="MFS_MMR_MDR_like"/>
    <property type="match status" value="1"/>
</dbReference>
<dbReference type="Proteomes" id="UP000187486">
    <property type="component" value="Unassembled WGS sequence"/>
</dbReference>
<protein>
    <submittedName>
        <fullName evidence="7">MFS transporter</fullName>
    </submittedName>
</protein>
<comment type="caution">
    <text evidence="7">The sequence shown here is derived from an EMBL/GenBank/DDBJ whole genome shotgun (WGS) entry which is preliminary data.</text>
</comment>
<evidence type="ECO:0000256" key="4">
    <source>
        <dbReference type="ARBA" id="ARBA00023136"/>
    </source>
</evidence>
<evidence type="ECO:0000313" key="7">
    <source>
        <dbReference type="EMBL" id="OLZ53609.1"/>
    </source>
</evidence>
<dbReference type="GO" id="GO:0005886">
    <property type="term" value="C:plasma membrane"/>
    <property type="evidence" value="ECO:0007669"/>
    <property type="project" value="UniProtKB-SubCell"/>
</dbReference>
<dbReference type="InterPro" id="IPR011701">
    <property type="entry name" value="MFS"/>
</dbReference>
<sequence>MTKRALVLVVVLMSTFTFPLTITGASVALTDIADDLDAGLAATQWVVNGYNACFASFLVFAGSLADVVGRRRIYVAGLALFAGGGIAATVAGNIVVLDVVRLIAGTGAAAAVTGGLAILTETFQGAARTRAFGFVGTVLGIGLAFGPSIGGLLVDLMGWRAVFGAPAAVACLVLALTPLLPDVRGTAGRRIDWAGAALFTGAIGLLIFGLVEAGELGFGHPLVVGTLVAAVVFAVAFPLVERRRADPLFDLALLANRGFTSLAVAAGALVTILVPLLVHLPSYLIEVVGLSAGEAGLWLLMLTAPTVLFPAVGAALARRLPSSWFVAGAVAVSGAGAFLLMTMNSSSGVLSLLVPLVLVGAGTGLTMGLLDGLAIGSAGPEHSGTAAGMFTTARLATETIAIAVVGAVLASITGGKLSGESYTDAFRIVCFALGCVGVLGTVFAAVLSPRREAVPAL</sequence>
<dbReference type="Pfam" id="PF07690">
    <property type="entry name" value="MFS_1"/>
    <property type="match status" value="1"/>
</dbReference>
<keyword evidence="4 5" id="KW-0472">Membrane</keyword>
<dbReference type="AlphaFoldDB" id="A0A1R0KX28"/>
<evidence type="ECO:0000256" key="2">
    <source>
        <dbReference type="ARBA" id="ARBA00022692"/>
    </source>
</evidence>
<dbReference type="PANTHER" id="PTHR42718:SF49">
    <property type="entry name" value="EXPORT PROTEIN"/>
    <property type="match status" value="1"/>
</dbReference>
<feature type="transmembrane region" description="Helical" evidence="5">
    <location>
        <begin position="217"/>
        <end position="240"/>
    </location>
</feature>
<keyword evidence="3 5" id="KW-1133">Transmembrane helix</keyword>
<evidence type="ECO:0000256" key="1">
    <source>
        <dbReference type="ARBA" id="ARBA00004651"/>
    </source>
</evidence>
<feature type="transmembrane region" description="Helical" evidence="5">
    <location>
        <begin position="349"/>
        <end position="374"/>
    </location>
</feature>
<keyword evidence="2 5" id="KW-0812">Transmembrane</keyword>
<proteinExistence type="predicted"/>
<evidence type="ECO:0000313" key="8">
    <source>
        <dbReference type="Proteomes" id="UP000187486"/>
    </source>
</evidence>
<dbReference type="STRING" id="76021.BS329_12645"/>
<reference evidence="7 8" key="1">
    <citation type="submission" date="2016-01" db="EMBL/GenBank/DDBJ databases">
        <title>Amycolatopsis coloradensis genome sequencing and assembly.</title>
        <authorList>
            <person name="Mayilraj S."/>
        </authorList>
    </citation>
    <scope>NUCLEOTIDE SEQUENCE [LARGE SCALE GENOMIC DNA]</scope>
    <source>
        <strain evidence="7 8">DSM 44225</strain>
    </source>
</reference>
<evidence type="ECO:0000256" key="3">
    <source>
        <dbReference type="ARBA" id="ARBA00022989"/>
    </source>
</evidence>
<accession>A0A1R0KX28</accession>
<dbReference type="SUPFAM" id="SSF103473">
    <property type="entry name" value="MFS general substrate transporter"/>
    <property type="match status" value="1"/>
</dbReference>
<feature type="transmembrane region" description="Helical" evidence="5">
    <location>
        <begin position="48"/>
        <end position="68"/>
    </location>
</feature>
<name>A0A1R0KX28_9PSEU</name>
<dbReference type="GO" id="GO:0022857">
    <property type="term" value="F:transmembrane transporter activity"/>
    <property type="evidence" value="ECO:0007669"/>
    <property type="project" value="InterPro"/>
</dbReference>
<feature type="transmembrane region" description="Helical" evidence="5">
    <location>
        <begin position="75"/>
        <end position="96"/>
    </location>
</feature>
<feature type="transmembrane region" description="Helical" evidence="5">
    <location>
        <begin position="102"/>
        <end position="119"/>
    </location>
</feature>
<dbReference type="EMBL" id="MQUQ01000005">
    <property type="protein sequence ID" value="OLZ53609.1"/>
    <property type="molecule type" value="Genomic_DNA"/>
</dbReference>
<evidence type="ECO:0000256" key="5">
    <source>
        <dbReference type="SAM" id="Phobius"/>
    </source>
</evidence>
<dbReference type="PRINTS" id="PR01036">
    <property type="entry name" value="TCRTETB"/>
</dbReference>
<comment type="subcellular location">
    <subcellularLocation>
        <location evidence="1">Cell membrane</location>
        <topology evidence="1">Multi-pass membrane protein</topology>
    </subcellularLocation>
</comment>
<dbReference type="InterPro" id="IPR036259">
    <property type="entry name" value="MFS_trans_sf"/>
</dbReference>
<feature type="domain" description="Major facilitator superfamily (MFS) profile" evidence="6">
    <location>
        <begin position="7"/>
        <end position="452"/>
    </location>
</feature>
<feature type="transmembrane region" description="Helical" evidence="5">
    <location>
        <begin position="261"/>
        <end position="285"/>
    </location>
</feature>
<dbReference type="Gene3D" id="1.20.1720.10">
    <property type="entry name" value="Multidrug resistance protein D"/>
    <property type="match status" value="1"/>
</dbReference>
<dbReference type="RefSeq" id="WP_076159675.1">
    <property type="nucleotide sequence ID" value="NZ_JBEZVB010000104.1"/>
</dbReference>
<evidence type="ECO:0000259" key="6">
    <source>
        <dbReference type="PROSITE" id="PS50850"/>
    </source>
</evidence>
<feature type="transmembrane region" description="Helical" evidence="5">
    <location>
        <begin position="395"/>
        <end position="413"/>
    </location>
</feature>
<dbReference type="PROSITE" id="PS50850">
    <property type="entry name" value="MFS"/>
    <property type="match status" value="1"/>
</dbReference>
<feature type="transmembrane region" description="Helical" evidence="5">
    <location>
        <begin position="297"/>
        <end position="317"/>
    </location>
</feature>
<dbReference type="InterPro" id="IPR020846">
    <property type="entry name" value="MFS_dom"/>
</dbReference>
<organism evidence="7 8">
    <name type="scientific">Amycolatopsis coloradensis</name>
    <dbReference type="NCBI Taxonomy" id="76021"/>
    <lineage>
        <taxon>Bacteria</taxon>
        <taxon>Bacillati</taxon>
        <taxon>Actinomycetota</taxon>
        <taxon>Actinomycetes</taxon>
        <taxon>Pseudonocardiales</taxon>
        <taxon>Pseudonocardiaceae</taxon>
        <taxon>Amycolatopsis</taxon>
    </lineage>
</organism>
<feature type="transmembrane region" description="Helical" evidence="5">
    <location>
        <begin position="324"/>
        <end position="343"/>
    </location>
</feature>
<dbReference type="OrthoDB" id="7375466at2"/>
<feature type="transmembrane region" description="Helical" evidence="5">
    <location>
        <begin position="159"/>
        <end position="181"/>
    </location>
</feature>
<dbReference type="Gene3D" id="1.20.1250.20">
    <property type="entry name" value="MFS general substrate transporter like domains"/>
    <property type="match status" value="1"/>
</dbReference>
<gene>
    <name evidence="7" type="ORF">BS329_12645</name>
</gene>
<feature type="transmembrane region" description="Helical" evidence="5">
    <location>
        <begin position="193"/>
        <end position="211"/>
    </location>
</feature>
<feature type="transmembrane region" description="Helical" evidence="5">
    <location>
        <begin position="131"/>
        <end position="153"/>
    </location>
</feature>
<keyword evidence="8" id="KW-1185">Reference proteome</keyword>
<feature type="transmembrane region" description="Helical" evidence="5">
    <location>
        <begin position="425"/>
        <end position="447"/>
    </location>
</feature>
<dbReference type="PANTHER" id="PTHR42718">
    <property type="entry name" value="MAJOR FACILITATOR SUPERFAMILY MULTIDRUG TRANSPORTER MFSC"/>
    <property type="match status" value="1"/>
</dbReference>